<evidence type="ECO:0000313" key="3">
    <source>
        <dbReference type="Proteomes" id="UP000066480"/>
    </source>
</evidence>
<dbReference type="KEGG" id="lmoi:VV02_03970"/>
<dbReference type="EMBL" id="CP011112">
    <property type="protein sequence ID" value="AKU15216.1"/>
    <property type="molecule type" value="Genomic_DNA"/>
</dbReference>
<feature type="signal peptide" evidence="1">
    <location>
        <begin position="1"/>
        <end position="27"/>
    </location>
</feature>
<dbReference type="RefSeq" id="WP_052590003.1">
    <property type="nucleotide sequence ID" value="NZ_CP011112.1"/>
</dbReference>
<protein>
    <recommendedName>
        <fullName evidence="4">Nuclear transport factor 2 family protein</fullName>
    </recommendedName>
</protein>
<gene>
    <name evidence="2" type="ORF">VV02_03970</name>
</gene>
<name>A0A0K1JEU4_9MICO</name>
<accession>A0A0K1JEU4</accession>
<evidence type="ECO:0000313" key="2">
    <source>
        <dbReference type="EMBL" id="AKU15216.1"/>
    </source>
</evidence>
<keyword evidence="3" id="KW-1185">Reference proteome</keyword>
<keyword evidence="1" id="KW-0732">Signal</keyword>
<dbReference type="InterPro" id="IPR032710">
    <property type="entry name" value="NTF2-like_dom_sf"/>
</dbReference>
<evidence type="ECO:0008006" key="4">
    <source>
        <dbReference type="Google" id="ProtNLM"/>
    </source>
</evidence>
<evidence type="ECO:0000256" key="1">
    <source>
        <dbReference type="SAM" id="SignalP"/>
    </source>
</evidence>
<dbReference type="Proteomes" id="UP000066480">
    <property type="component" value="Chromosome"/>
</dbReference>
<dbReference type="SUPFAM" id="SSF54427">
    <property type="entry name" value="NTF2-like"/>
    <property type="match status" value="1"/>
</dbReference>
<dbReference type="Gene3D" id="3.10.450.50">
    <property type="match status" value="1"/>
</dbReference>
<feature type="chain" id="PRO_5005461641" description="Nuclear transport factor 2 family protein" evidence="1">
    <location>
        <begin position="28"/>
        <end position="168"/>
    </location>
</feature>
<reference evidence="2 3" key="1">
    <citation type="submission" date="2015-03" db="EMBL/GenBank/DDBJ databases">
        <title>Luteipulveratus halotolerans sp. nov., a novel actinobacterium (Dermacoccaceae) from Sarawak, Malaysia.</title>
        <authorList>
            <person name="Juboi H."/>
            <person name="Basik A."/>
            <person name="Shamsul S.S."/>
            <person name="Arnold P."/>
            <person name="Schmitt E.K."/>
            <person name="Sanglier J.-J."/>
            <person name="Yeo T."/>
        </authorList>
    </citation>
    <scope>NUCLEOTIDE SEQUENCE [LARGE SCALE GENOMIC DNA]</scope>
    <source>
        <strain evidence="2 3">MN07-A0370</strain>
    </source>
</reference>
<sequence>MTSRQTARTIALVASAVALAVPATASATGSGGTTQPGQARTCAHRFDQAQRADMESFRDFDFKTFAAGHDEGTVTIVADGRVRIGKAAVLAAAKPRFEAKNSVWSWTEITRKVDGCRTAFIVYNTKYALPHLDYWFTAVTSVTYEYKGGRWLSIMDQGTLLEEHVGNA</sequence>
<organism evidence="2 3">
    <name type="scientific">Luteipulveratus mongoliensis</name>
    <dbReference type="NCBI Taxonomy" id="571913"/>
    <lineage>
        <taxon>Bacteria</taxon>
        <taxon>Bacillati</taxon>
        <taxon>Actinomycetota</taxon>
        <taxon>Actinomycetes</taxon>
        <taxon>Micrococcales</taxon>
        <taxon>Dermacoccaceae</taxon>
        <taxon>Luteipulveratus</taxon>
    </lineage>
</organism>
<dbReference type="OrthoDB" id="6024200at2"/>
<dbReference type="AlphaFoldDB" id="A0A0K1JEU4"/>
<proteinExistence type="predicted"/>